<organism evidence="6">
    <name type="scientific">marine metagenome</name>
    <dbReference type="NCBI Taxonomy" id="408172"/>
    <lineage>
        <taxon>unclassified sequences</taxon>
        <taxon>metagenomes</taxon>
        <taxon>ecological metagenomes</taxon>
    </lineage>
</organism>
<keyword evidence="2" id="KW-0813">Transport</keyword>
<dbReference type="GO" id="GO:0005886">
    <property type="term" value="C:plasma membrane"/>
    <property type="evidence" value="ECO:0007669"/>
    <property type="project" value="TreeGrafter"/>
</dbReference>
<dbReference type="Gene3D" id="3.40.50.300">
    <property type="entry name" value="P-loop containing nucleotide triphosphate hydrolases"/>
    <property type="match status" value="1"/>
</dbReference>
<dbReference type="AlphaFoldDB" id="A0A382T4Y3"/>
<dbReference type="FunFam" id="3.40.50.300:FF:000032">
    <property type="entry name" value="Export ABC transporter ATP-binding protein"/>
    <property type="match status" value="1"/>
</dbReference>
<accession>A0A382T4Y3</accession>
<dbReference type="GO" id="GO:0005524">
    <property type="term" value="F:ATP binding"/>
    <property type="evidence" value="ECO:0007669"/>
    <property type="project" value="UniProtKB-KW"/>
</dbReference>
<dbReference type="InterPro" id="IPR017871">
    <property type="entry name" value="ABC_transporter-like_CS"/>
</dbReference>
<dbReference type="InterPro" id="IPR015854">
    <property type="entry name" value="ABC_transpr_LolD-like"/>
</dbReference>
<dbReference type="CDD" id="cd03255">
    <property type="entry name" value="ABC_MJ0796_LolCDE_FtsE"/>
    <property type="match status" value="1"/>
</dbReference>
<dbReference type="PANTHER" id="PTHR24220:SF689">
    <property type="entry name" value="LIPOPROTEIN-RELEASING SYSTEM ATP-BINDING PROTEIN LOLD"/>
    <property type="match status" value="1"/>
</dbReference>
<dbReference type="GO" id="GO:0022857">
    <property type="term" value="F:transmembrane transporter activity"/>
    <property type="evidence" value="ECO:0007669"/>
    <property type="project" value="TreeGrafter"/>
</dbReference>
<dbReference type="InterPro" id="IPR003593">
    <property type="entry name" value="AAA+_ATPase"/>
</dbReference>
<evidence type="ECO:0000256" key="1">
    <source>
        <dbReference type="ARBA" id="ARBA00005417"/>
    </source>
</evidence>
<evidence type="ECO:0000256" key="4">
    <source>
        <dbReference type="ARBA" id="ARBA00022840"/>
    </source>
</evidence>
<dbReference type="GO" id="GO:0098796">
    <property type="term" value="C:membrane protein complex"/>
    <property type="evidence" value="ECO:0007669"/>
    <property type="project" value="UniProtKB-ARBA"/>
</dbReference>
<dbReference type="PANTHER" id="PTHR24220">
    <property type="entry name" value="IMPORT ATP-BINDING PROTEIN"/>
    <property type="match status" value="1"/>
</dbReference>
<dbReference type="GO" id="GO:0016887">
    <property type="term" value="F:ATP hydrolysis activity"/>
    <property type="evidence" value="ECO:0007669"/>
    <property type="project" value="InterPro"/>
</dbReference>
<evidence type="ECO:0000259" key="5">
    <source>
        <dbReference type="PROSITE" id="PS50893"/>
    </source>
</evidence>
<dbReference type="PROSITE" id="PS00211">
    <property type="entry name" value="ABC_TRANSPORTER_1"/>
    <property type="match status" value="1"/>
</dbReference>
<keyword evidence="4" id="KW-0067">ATP-binding</keyword>
<evidence type="ECO:0000256" key="3">
    <source>
        <dbReference type="ARBA" id="ARBA00022741"/>
    </source>
</evidence>
<evidence type="ECO:0000256" key="2">
    <source>
        <dbReference type="ARBA" id="ARBA00022448"/>
    </source>
</evidence>
<dbReference type="SUPFAM" id="SSF52540">
    <property type="entry name" value="P-loop containing nucleoside triphosphate hydrolases"/>
    <property type="match status" value="1"/>
</dbReference>
<sequence>MNKEIIKLSQISKKFLGNKKDITVLKNINLKINKGELVSLTGPSGSGKSTLLHIIALLDQPTTGEVFFRNKNFSKSSEIEKDAIRRKGISIIYQYHNLLSDFTALENVMMPLLNIGFSWKESSNRAQKTLSLVNLSKRFDHFPSELSGGEQQRVAVARAIITEPDLILADEPTGSLDRKTANEIFSLFLKLRSKKRAIIYATHNRDLSNKADYKLNILDGNILKKNE</sequence>
<gene>
    <name evidence="6" type="ORF">METZ01_LOCUS369195</name>
</gene>
<comment type="similarity">
    <text evidence="1">Belongs to the ABC transporter superfamily.</text>
</comment>
<dbReference type="EMBL" id="UINC01133418">
    <property type="protein sequence ID" value="SVD16341.1"/>
    <property type="molecule type" value="Genomic_DNA"/>
</dbReference>
<feature type="domain" description="ABC transporter" evidence="5">
    <location>
        <begin position="6"/>
        <end position="227"/>
    </location>
</feature>
<name>A0A382T4Y3_9ZZZZ</name>
<dbReference type="InterPro" id="IPR003439">
    <property type="entry name" value="ABC_transporter-like_ATP-bd"/>
</dbReference>
<dbReference type="PROSITE" id="PS50893">
    <property type="entry name" value="ABC_TRANSPORTER_2"/>
    <property type="match status" value="1"/>
</dbReference>
<dbReference type="InterPro" id="IPR017911">
    <property type="entry name" value="MacB-like_ATP-bd"/>
</dbReference>
<evidence type="ECO:0000313" key="6">
    <source>
        <dbReference type="EMBL" id="SVD16341.1"/>
    </source>
</evidence>
<protein>
    <recommendedName>
        <fullName evidence="5">ABC transporter domain-containing protein</fullName>
    </recommendedName>
</protein>
<dbReference type="SMART" id="SM00382">
    <property type="entry name" value="AAA"/>
    <property type="match status" value="1"/>
</dbReference>
<dbReference type="Pfam" id="PF00005">
    <property type="entry name" value="ABC_tran"/>
    <property type="match status" value="1"/>
</dbReference>
<keyword evidence="3" id="KW-0547">Nucleotide-binding</keyword>
<proteinExistence type="inferred from homology"/>
<reference evidence="6" key="1">
    <citation type="submission" date="2018-05" db="EMBL/GenBank/DDBJ databases">
        <authorList>
            <person name="Lanie J.A."/>
            <person name="Ng W.-L."/>
            <person name="Kazmierczak K.M."/>
            <person name="Andrzejewski T.M."/>
            <person name="Davidsen T.M."/>
            <person name="Wayne K.J."/>
            <person name="Tettelin H."/>
            <person name="Glass J.I."/>
            <person name="Rusch D."/>
            <person name="Podicherti R."/>
            <person name="Tsui H.-C.T."/>
            <person name="Winkler M.E."/>
        </authorList>
    </citation>
    <scope>NUCLEOTIDE SEQUENCE</scope>
</reference>
<dbReference type="InterPro" id="IPR027417">
    <property type="entry name" value="P-loop_NTPase"/>
</dbReference>